<evidence type="ECO:0000313" key="7">
    <source>
        <dbReference type="EMBL" id="TKC07604.1"/>
    </source>
</evidence>
<dbReference type="EMBL" id="SWBQ01000002">
    <property type="protein sequence ID" value="TKC07604.1"/>
    <property type="molecule type" value="Genomic_DNA"/>
</dbReference>
<comment type="subcellular location">
    <subcellularLocation>
        <location evidence="1">Membrane</location>
        <topology evidence="1">Multi-pass membrane protein</topology>
    </subcellularLocation>
</comment>
<feature type="domain" description="RDD" evidence="6">
    <location>
        <begin position="18"/>
        <end position="146"/>
    </location>
</feature>
<protein>
    <submittedName>
        <fullName evidence="7">RDD family protein</fullName>
    </submittedName>
</protein>
<comment type="caution">
    <text evidence="7">The sequence shown here is derived from an EMBL/GenBank/DDBJ whole genome shotgun (WGS) entry which is preliminary data.</text>
</comment>
<dbReference type="PANTHER" id="PTHR38480">
    <property type="entry name" value="SLR0254 PROTEIN"/>
    <property type="match status" value="1"/>
</dbReference>
<dbReference type="Pfam" id="PF06271">
    <property type="entry name" value="RDD"/>
    <property type="match status" value="1"/>
</dbReference>
<dbReference type="RefSeq" id="WP_136835933.1">
    <property type="nucleotide sequence ID" value="NZ_SWBQ01000002.1"/>
</dbReference>
<dbReference type="PANTHER" id="PTHR38480:SF1">
    <property type="entry name" value="SLR0254 PROTEIN"/>
    <property type="match status" value="1"/>
</dbReference>
<evidence type="ECO:0000259" key="6">
    <source>
        <dbReference type="Pfam" id="PF06271"/>
    </source>
</evidence>
<proteinExistence type="predicted"/>
<evidence type="ECO:0000256" key="5">
    <source>
        <dbReference type="SAM" id="Phobius"/>
    </source>
</evidence>
<keyword evidence="8" id="KW-1185">Reference proteome</keyword>
<dbReference type="InterPro" id="IPR010432">
    <property type="entry name" value="RDD"/>
</dbReference>
<organism evidence="7 8">
    <name type="scientific">Pedobacter frigoris</name>
    <dbReference type="NCBI Taxonomy" id="2571272"/>
    <lineage>
        <taxon>Bacteria</taxon>
        <taxon>Pseudomonadati</taxon>
        <taxon>Bacteroidota</taxon>
        <taxon>Sphingobacteriia</taxon>
        <taxon>Sphingobacteriales</taxon>
        <taxon>Sphingobacteriaceae</taxon>
        <taxon>Pedobacter</taxon>
    </lineage>
</organism>
<evidence type="ECO:0000313" key="8">
    <source>
        <dbReference type="Proteomes" id="UP000307244"/>
    </source>
</evidence>
<dbReference type="GO" id="GO:0016020">
    <property type="term" value="C:membrane"/>
    <property type="evidence" value="ECO:0007669"/>
    <property type="project" value="UniProtKB-SubCell"/>
</dbReference>
<dbReference type="AlphaFoldDB" id="A0A4U1CQ92"/>
<dbReference type="OrthoDB" id="9814143at2"/>
<feature type="transmembrane region" description="Helical" evidence="5">
    <location>
        <begin position="25"/>
        <end position="48"/>
    </location>
</feature>
<name>A0A4U1CQ92_9SPHI</name>
<feature type="transmembrane region" description="Helical" evidence="5">
    <location>
        <begin position="55"/>
        <end position="73"/>
    </location>
</feature>
<keyword evidence="3 5" id="KW-1133">Transmembrane helix</keyword>
<evidence type="ECO:0000256" key="4">
    <source>
        <dbReference type="ARBA" id="ARBA00023136"/>
    </source>
</evidence>
<sequence length="244" mass="27277">METVKVNTSQHVDIDYPVAGIGERIAARLIDLACFIGLYILFVLLALLTNTISSGDIAFIVVISLYVASYIFYNLICEVFMNGQCIGKRLMKIRVVSLDGGQASIGQYFIRWVFRLVDFLLTAQIGGLICIALSEKKQRIGDIVAGTTVIKTVPRTTSEHIAFHPTEEKYTAVFHDAHELSDRDLELIHEVITTYYKTGNPELVYSMAAKIADHLSLTIPEGMNQMEFLKTIVKDYNYITAVAE</sequence>
<dbReference type="Proteomes" id="UP000307244">
    <property type="component" value="Unassembled WGS sequence"/>
</dbReference>
<evidence type="ECO:0000256" key="3">
    <source>
        <dbReference type="ARBA" id="ARBA00022989"/>
    </source>
</evidence>
<accession>A0A4U1CQ92</accession>
<evidence type="ECO:0000256" key="2">
    <source>
        <dbReference type="ARBA" id="ARBA00022692"/>
    </source>
</evidence>
<keyword evidence="4 5" id="KW-0472">Membrane</keyword>
<evidence type="ECO:0000256" key="1">
    <source>
        <dbReference type="ARBA" id="ARBA00004141"/>
    </source>
</evidence>
<keyword evidence="2 5" id="KW-0812">Transmembrane</keyword>
<gene>
    <name evidence="7" type="ORF">FA047_10215</name>
</gene>
<reference evidence="7 8" key="1">
    <citation type="submission" date="2019-04" db="EMBL/GenBank/DDBJ databases">
        <title>Pedobacter sp. RP-3-15 sp. nov., isolated from Arctic soil.</title>
        <authorList>
            <person name="Dahal R.H."/>
            <person name="Kim D.-U."/>
        </authorList>
    </citation>
    <scope>NUCLEOTIDE SEQUENCE [LARGE SCALE GENOMIC DNA]</scope>
    <source>
        <strain evidence="7 8">RP-3-15</strain>
    </source>
</reference>